<feature type="domain" description="DinB-like" evidence="1">
    <location>
        <begin position="24"/>
        <end position="174"/>
    </location>
</feature>
<dbReference type="InterPro" id="IPR034660">
    <property type="entry name" value="DinB/YfiT-like"/>
</dbReference>
<gene>
    <name evidence="2" type="ORF">SAMN04488029_1413</name>
</gene>
<keyword evidence="3" id="KW-1185">Reference proteome</keyword>
<reference evidence="2 3" key="1">
    <citation type="submission" date="2017-04" db="EMBL/GenBank/DDBJ databases">
        <authorList>
            <person name="Afonso C.L."/>
            <person name="Miller P.J."/>
            <person name="Scott M.A."/>
            <person name="Spackman E."/>
            <person name="Goraichik I."/>
            <person name="Dimitrov K.M."/>
            <person name="Suarez D.L."/>
            <person name="Swayne D.E."/>
        </authorList>
    </citation>
    <scope>NUCLEOTIDE SEQUENCE [LARGE SCALE GENOMIC DNA]</scope>
    <source>
        <strain evidence="2 3">DSM 26133</strain>
    </source>
</reference>
<accession>A0A1W2G8M7</accession>
<name>A0A1W2G8M7_REIFA</name>
<organism evidence="2 3">
    <name type="scientific">Reichenbachiella faecimaris</name>
    <dbReference type="NCBI Taxonomy" id="692418"/>
    <lineage>
        <taxon>Bacteria</taxon>
        <taxon>Pseudomonadati</taxon>
        <taxon>Bacteroidota</taxon>
        <taxon>Cytophagia</taxon>
        <taxon>Cytophagales</taxon>
        <taxon>Reichenbachiellaceae</taxon>
        <taxon>Reichenbachiella</taxon>
    </lineage>
</organism>
<proteinExistence type="predicted"/>
<dbReference type="InterPro" id="IPR024775">
    <property type="entry name" value="DinB-like"/>
</dbReference>
<dbReference type="Proteomes" id="UP000192472">
    <property type="component" value="Unassembled WGS sequence"/>
</dbReference>
<sequence length="186" mass="21303">MDKLELINSLIVDTQKVKEEAVRFSARDQDELNYKPSPEQWSVLECIEHLNIADAHYLAQFDKKLDSSPFSAVEEFKPGWMGNYFVKMIKPSADGKIPAPMKTLKKFRPEVSVQYDTLSKFLEDQDHIIDALERSKSLDLNKVKITSAIGPIVTFKLGDAFRFLIGHNQRHIIQAQRVLEQLELAS</sequence>
<dbReference type="EMBL" id="FWYF01000001">
    <property type="protein sequence ID" value="SMD33050.1"/>
    <property type="molecule type" value="Genomic_DNA"/>
</dbReference>
<dbReference type="AlphaFoldDB" id="A0A1W2G8M7"/>
<dbReference type="RefSeq" id="WP_084371692.1">
    <property type="nucleotide sequence ID" value="NZ_FWYF01000001.1"/>
</dbReference>
<evidence type="ECO:0000313" key="2">
    <source>
        <dbReference type="EMBL" id="SMD33050.1"/>
    </source>
</evidence>
<evidence type="ECO:0000259" key="1">
    <source>
        <dbReference type="Pfam" id="PF12867"/>
    </source>
</evidence>
<evidence type="ECO:0000313" key="3">
    <source>
        <dbReference type="Proteomes" id="UP000192472"/>
    </source>
</evidence>
<dbReference type="STRING" id="692418.SAMN04488029_1413"/>
<dbReference type="OrthoDB" id="1524454at2"/>
<protein>
    <submittedName>
        <fullName evidence="2">DinB superfamily protein</fullName>
    </submittedName>
</protein>
<dbReference type="Pfam" id="PF12867">
    <property type="entry name" value="DinB_2"/>
    <property type="match status" value="1"/>
</dbReference>
<dbReference type="Gene3D" id="1.20.120.450">
    <property type="entry name" value="dinb family like domain"/>
    <property type="match status" value="1"/>
</dbReference>
<dbReference type="SUPFAM" id="SSF109854">
    <property type="entry name" value="DinB/YfiT-like putative metalloenzymes"/>
    <property type="match status" value="1"/>
</dbReference>